<sequence>MAIERNPECTETVCPVCGIRLCYEDGVCFCPAEYCGWKCSKCREEAEKKES</sequence>
<dbReference type="EMBL" id="CP117826">
    <property type="protein sequence ID" value="XCC62051.1"/>
    <property type="molecule type" value="Genomic_DNA"/>
</dbReference>
<reference evidence="1" key="1">
    <citation type="submission" date="2023-02" db="EMBL/GenBank/DDBJ databases">
        <title>Gut commensal Christensenella minuta modulates host metabolism via a new class of secondary bile acids.</title>
        <authorList>
            <person name="Liu C."/>
        </authorList>
    </citation>
    <scope>NUCLEOTIDE SEQUENCE</scope>
    <source>
        <strain evidence="1">CA70</strain>
    </source>
</reference>
<accession>A0AAU8A8K6</accession>
<dbReference type="RefSeq" id="WP_353423334.1">
    <property type="nucleotide sequence ID" value="NZ_CP117826.1"/>
</dbReference>
<dbReference type="AlphaFoldDB" id="A0AAU8A8K6"/>
<gene>
    <name evidence="1" type="ORF">PUP29_11040</name>
</gene>
<evidence type="ECO:0008006" key="2">
    <source>
        <dbReference type="Google" id="ProtNLM"/>
    </source>
</evidence>
<evidence type="ECO:0000313" key="1">
    <source>
        <dbReference type="EMBL" id="XCC62051.1"/>
    </source>
</evidence>
<name>A0AAU8A8K6_9FIRM</name>
<organism evidence="1">
    <name type="scientific">Christensenella massiliensis</name>
    <dbReference type="NCBI Taxonomy" id="1805714"/>
    <lineage>
        <taxon>Bacteria</taxon>
        <taxon>Bacillati</taxon>
        <taxon>Bacillota</taxon>
        <taxon>Clostridia</taxon>
        <taxon>Christensenellales</taxon>
        <taxon>Christensenellaceae</taxon>
        <taxon>Christensenella</taxon>
    </lineage>
</organism>
<proteinExistence type="predicted"/>
<protein>
    <recommendedName>
        <fullName evidence="2">Metallothionein</fullName>
    </recommendedName>
</protein>